<dbReference type="PANTHER" id="PTHR32089">
    <property type="entry name" value="METHYL-ACCEPTING CHEMOTAXIS PROTEIN MCPB"/>
    <property type="match status" value="1"/>
</dbReference>
<dbReference type="PRINTS" id="PR00260">
    <property type="entry name" value="CHEMTRNSDUCR"/>
</dbReference>
<dbReference type="RefSeq" id="WP_214420981.1">
    <property type="nucleotide sequence ID" value="NZ_CP075546.1"/>
</dbReference>
<evidence type="ECO:0000259" key="6">
    <source>
        <dbReference type="PROSITE" id="PS50111"/>
    </source>
</evidence>
<dbReference type="InterPro" id="IPR000727">
    <property type="entry name" value="T_SNARE_dom"/>
</dbReference>
<accession>A0A8E7EIK2</accession>
<evidence type="ECO:0000313" key="8">
    <source>
        <dbReference type="EMBL" id="QVV90207.1"/>
    </source>
</evidence>
<dbReference type="PROSITE" id="PS50192">
    <property type="entry name" value="T_SNARE"/>
    <property type="match status" value="1"/>
</dbReference>
<keyword evidence="3 5" id="KW-0807">Transducer</keyword>
<name>A0A8E7EIK2_9EURY</name>
<dbReference type="Proteomes" id="UP000680656">
    <property type="component" value="Chromosome"/>
</dbReference>
<gene>
    <name evidence="8" type="ORF">KHC33_06910</name>
</gene>
<comment type="subcellular location">
    <subcellularLocation>
        <location evidence="1">Cell inner membrane</location>
        <topology evidence="1">Multi-pass membrane protein</topology>
    </subcellularLocation>
</comment>
<dbReference type="AlphaFoldDB" id="A0A8E7EIK2"/>
<evidence type="ECO:0000259" key="7">
    <source>
        <dbReference type="PROSITE" id="PS50192"/>
    </source>
</evidence>
<evidence type="ECO:0000256" key="3">
    <source>
        <dbReference type="ARBA" id="ARBA00023224"/>
    </source>
</evidence>
<dbReference type="SMART" id="SM00283">
    <property type="entry name" value="MA"/>
    <property type="match status" value="1"/>
</dbReference>
<feature type="domain" description="T-SNARE coiled-coil homology" evidence="7">
    <location>
        <begin position="306"/>
        <end position="368"/>
    </location>
</feature>
<sequence length="406" mass="44399">MDNSGEIENILTIYRDMTLEREELKIIDESRAKASKIRQYMEEEINKAYQVYQRVVTENDMTIRFEFTPPDNDTQDTYNCLIKLKGAILHIIQELQDTIISENFQMEKLISTTKEAANSIKDASKAISQIASNIGGVSEQAEKSSNGAEQISKVMQDMSAAVEEITSSMNSISNLSNQTNDLSSEGKKLAERAEQSMFGISQSSDKVYEIVTDVESQMAEISKIVVLIRDIANQTNLLALNAAIEAARAGDAGRGFAVVATEVKSLAQESRKSAEKIEEMINNLRIGTQNASSAVDETKKTIEIGEKMVTETVKTFANIASSIEEIARNAAEIAAATEEQAATTEEITAGVTDITQLVEKTAKEASDAAAASEEISAAIDEIHNMATMVNNIALEVIKTNQKFKVQ</sequence>
<dbReference type="GeneID" id="65096900"/>
<evidence type="ECO:0000256" key="5">
    <source>
        <dbReference type="PROSITE-ProRule" id="PRU00284"/>
    </source>
</evidence>
<dbReference type="GO" id="GO:0004888">
    <property type="term" value="F:transmembrane signaling receptor activity"/>
    <property type="evidence" value="ECO:0007669"/>
    <property type="project" value="InterPro"/>
</dbReference>
<dbReference type="EMBL" id="CP075546">
    <property type="protein sequence ID" value="QVV90207.1"/>
    <property type="molecule type" value="Genomic_DNA"/>
</dbReference>
<evidence type="ECO:0000256" key="2">
    <source>
        <dbReference type="ARBA" id="ARBA00022519"/>
    </source>
</evidence>
<evidence type="ECO:0000313" key="9">
    <source>
        <dbReference type="Proteomes" id="UP000680656"/>
    </source>
</evidence>
<dbReference type="KEGG" id="mrtj:KHC33_06910"/>
<dbReference type="PROSITE" id="PS50111">
    <property type="entry name" value="CHEMOTAXIS_TRANSDUC_2"/>
    <property type="match status" value="1"/>
</dbReference>
<dbReference type="GO" id="GO:0005886">
    <property type="term" value="C:plasma membrane"/>
    <property type="evidence" value="ECO:0007669"/>
    <property type="project" value="UniProtKB-SubCell"/>
</dbReference>
<dbReference type="PANTHER" id="PTHR32089:SF112">
    <property type="entry name" value="LYSOZYME-LIKE PROTEIN-RELATED"/>
    <property type="match status" value="1"/>
</dbReference>
<keyword evidence="2" id="KW-0997">Cell inner membrane</keyword>
<dbReference type="GO" id="GO:0006935">
    <property type="term" value="P:chemotaxis"/>
    <property type="evidence" value="ECO:0007669"/>
    <property type="project" value="InterPro"/>
</dbReference>
<dbReference type="CDD" id="cd11386">
    <property type="entry name" value="MCP_signal"/>
    <property type="match status" value="1"/>
</dbReference>
<evidence type="ECO:0000256" key="1">
    <source>
        <dbReference type="ARBA" id="ARBA00004429"/>
    </source>
</evidence>
<organism evidence="8 9">
    <name type="scientific">Methanospirillum purgamenti</name>
    <dbReference type="NCBI Taxonomy" id="2834276"/>
    <lineage>
        <taxon>Archaea</taxon>
        <taxon>Methanobacteriati</taxon>
        <taxon>Methanobacteriota</taxon>
        <taxon>Stenosarchaea group</taxon>
        <taxon>Methanomicrobia</taxon>
        <taxon>Methanomicrobiales</taxon>
        <taxon>Methanospirillaceae</taxon>
        <taxon>Methanospirillum</taxon>
    </lineage>
</organism>
<comment type="similarity">
    <text evidence="4">Belongs to the methyl-accepting chemotaxis (MCP) protein family.</text>
</comment>
<feature type="domain" description="Methyl-accepting transducer" evidence="6">
    <location>
        <begin position="119"/>
        <end position="355"/>
    </location>
</feature>
<keyword evidence="2" id="KW-0472">Membrane</keyword>
<keyword evidence="9" id="KW-1185">Reference proteome</keyword>
<dbReference type="GO" id="GO:0007165">
    <property type="term" value="P:signal transduction"/>
    <property type="evidence" value="ECO:0007669"/>
    <property type="project" value="UniProtKB-KW"/>
</dbReference>
<dbReference type="InterPro" id="IPR004089">
    <property type="entry name" value="MCPsignal_dom"/>
</dbReference>
<proteinExistence type="inferred from homology"/>
<keyword evidence="2" id="KW-1003">Cell membrane</keyword>
<dbReference type="SUPFAM" id="SSF58104">
    <property type="entry name" value="Methyl-accepting chemotaxis protein (MCP) signaling domain"/>
    <property type="match status" value="1"/>
</dbReference>
<dbReference type="Pfam" id="PF00015">
    <property type="entry name" value="MCPsignal"/>
    <property type="match status" value="1"/>
</dbReference>
<reference evidence="8 9" key="1">
    <citation type="submission" date="2021-05" db="EMBL/GenBank/DDBJ databases">
        <title>A novel Methanospirillum isolate from a pyrite-forming mixed culture.</title>
        <authorList>
            <person name="Bunk B."/>
            <person name="Sproer C."/>
            <person name="Spring S."/>
            <person name="Pester M."/>
        </authorList>
    </citation>
    <scope>NUCLEOTIDE SEQUENCE [LARGE SCALE GENOMIC DNA]</scope>
    <source>
        <strain evidence="8 9">J.3.6.1-F.2.7.3</strain>
    </source>
</reference>
<protein>
    <submittedName>
        <fullName evidence="8">Chemotaxis protein</fullName>
    </submittedName>
</protein>
<dbReference type="InterPro" id="IPR004090">
    <property type="entry name" value="Chemotax_Me-accpt_rcpt"/>
</dbReference>
<evidence type="ECO:0000256" key="4">
    <source>
        <dbReference type="ARBA" id="ARBA00029447"/>
    </source>
</evidence>
<dbReference type="Gene3D" id="1.10.287.950">
    <property type="entry name" value="Methyl-accepting chemotaxis protein"/>
    <property type="match status" value="1"/>
</dbReference>